<evidence type="ECO:0000313" key="2">
    <source>
        <dbReference type="Proteomes" id="UP001153076"/>
    </source>
</evidence>
<keyword evidence="2" id="KW-1185">Reference proteome</keyword>
<sequence>MNYLYDYEFFLVKLRRKSIYSLGQCQQPSTRGGFGIRELTKWNQALHATSMVNSYRSSMTHSSNLSRSQCIMGRWGLVRAAPKFKEGLIWQIWNGCTVRVLEDKWCSSARLFLQSSVILATWEHHLIADLFNGTKTGWDISKVRSLFPYQVVWNILAQSIRLPKNLTNYTGRCATMESMLLI</sequence>
<accession>A0A9Q1JLL0</accession>
<dbReference type="EMBL" id="JAKOGI010001036">
    <property type="protein sequence ID" value="KAJ8428254.1"/>
    <property type="molecule type" value="Genomic_DNA"/>
</dbReference>
<name>A0A9Q1JLL0_9CARY</name>
<organism evidence="1 2">
    <name type="scientific">Carnegiea gigantea</name>
    <dbReference type="NCBI Taxonomy" id="171969"/>
    <lineage>
        <taxon>Eukaryota</taxon>
        <taxon>Viridiplantae</taxon>
        <taxon>Streptophyta</taxon>
        <taxon>Embryophyta</taxon>
        <taxon>Tracheophyta</taxon>
        <taxon>Spermatophyta</taxon>
        <taxon>Magnoliopsida</taxon>
        <taxon>eudicotyledons</taxon>
        <taxon>Gunneridae</taxon>
        <taxon>Pentapetalae</taxon>
        <taxon>Caryophyllales</taxon>
        <taxon>Cactineae</taxon>
        <taxon>Cactaceae</taxon>
        <taxon>Cactoideae</taxon>
        <taxon>Echinocereeae</taxon>
        <taxon>Carnegiea</taxon>
    </lineage>
</organism>
<reference evidence="1" key="1">
    <citation type="submission" date="2022-04" db="EMBL/GenBank/DDBJ databases">
        <title>Carnegiea gigantea Genome sequencing and assembly v2.</title>
        <authorList>
            <person name="Copetti D."/>
            <person name="Sanderson M.J."/>
            <person name="Burquez A."/>
            <person name="Wojciechowski M.F."/>
        </authorList>
    </citation>
    <scope>NUCLEOTIDE SEQUENCE</scope>
    <source>
        <strain evidence="1">SGP5-SGP5p</strain>
        <tissue evidence="1">Aerial part</tissue>
    </source>
</reference>
<evidence type="ECO:0000313" key="1">
    <source>
        <dbReference type="EMBL" id="KAJ8428254.1"/>
    </source>
</evidence>
<dbReference type="OrthoDB" id="1938246at2759"/>
<proteinExistence type="predicted"/>
<comment type="caution">
    <text evidence="1">The sequence shown here is derived from an EMBL/GenBank/DDBJ whole genome shotgun (WGS) entry which is preliminary data.</text>
</comment>
<gene>
    <name evidence="1" type="ORF">Cgig2_011934</name>
</gene>
<dbReference type="AlphaFoldDB" id="A0A9Q1JLL0"/>
<evidence type="ECO:0008006" key="3">
    <source>
        <dbReference type="Google" id="ProtNLM"/>
    </source>
</evidence>
<dbReference type="Proteomes" id="UP001153076">
    <property type="component" value="Unassembled WGS sequence"/>
</dbReference>
<protein>
    <recommendedName>
        <fullName evidence="3">Reverse transcriptase zinc-binding domain-containing protein</fullName>
    </recommendedName>
</protein>